<evidence type="ECO:0000313" key="2">
    <source>
        <dbReference type="Proteomes" id="UP000654075"/>
    </source>
</evidence>
<evidence type="ECO:0000313" key="1">
    <source>
        <dbReference type="EMBL" id="CAE8611533.1"/>
    </source>
</evidence>
<comment type="caution">
    <text evidence="1">The sequence shown here is derived from an EMBL/GenBank/DDBJ whole genome shotgun (WGS) entry which is preliminary data.</text>
</comment>
<dbReference type="AlphaFoldDB" id="A0A813FMD5"/>
<dbReference type="EMBL" id="CAJNNV010025029">
    <property type="protein sequence ID" value="CAE8611533.1"/>
    <property type="molecule type" value="Genomic_DNA"/>
</dbReference>
<proteinExistence type="predicted"/>
<organism evidence="1 2">
    <name type="scientific">Polarella glacialis</name>
    <name type="common">Dinoflagellate</name>
    <dbReference type="NCBI Taxonomy" id="89957"/>
    <lineage>
        <taxon>Eukaryota</taxon>
        <taxon>Sar</taxon>
        <taxon>Alveolata</taxon>
        <taxon>Dinophyceae</taxon>
        <taxon>Suessiales</taxon>
        <taxon>Suessiaceae</taxon>
        <taxon>Polarella</taxon>
    </lineage>
</organism>
<keyword evidence="2" id="KW-1185">Reference proteome</keyword>
<evidence type="ECO:0008006" key="3">
    <source>
        <dbReference type="Google" id="ProtNLM"/>
    </source>
</evidence>
<sequence>MGASCSSSTVPTGCDCDLDSSSAPSKVRLRVGCGIGVSSAPIQFALQHTANVELLSFSLHWVKCPPDADAVLAMLSAGLLDLAIIHTEDAVLALLTGTSMRMCGTFAASPRRWGLYTQSQVVGELPDKKALVESPLAVPMNCLGAQLAIAILRNDPAFGGFCSDAVYLQEISTVEQAFQALATGRVQAVLWEQHAASEYVAQGQWCPVWEGSLPWSSSVFIANREAIYSKSRSIQSFIAWTRSTVSDFLQAENADLGEQLLASSHHLTRRAALCWLESVSWNCLCEVQEACLTKPALLLHQLGKAEASALALRPAGCLAKDICILAEDRSLRRTPQAATAAAVSSPSLEEATATATAAAAAACLAPTEAGFEDNIMAPALATAYLASTEAGLEDHMAPVARFI</sequence>
<accession>A0A813FMD5</accession>
<dbReference type="SUPFAM" id="SSF53850">
    <property type="entry name" value="Periplasmic binding protein-like II"/>
    <property type="match status" value="1"/>
</dbReference>
<dbReference type="Gene3D" id="3.40.190.10">
    <property type="entry name" value="Periplasmic binding protein-like II"/>
    <property type="match status" value="2"/>
</dbReference>
<reference evidence="1" key="1">
    <citation type="submission" date="2021-02" db="EMBL/GenBank/DDBJ databases">
        <authorList>
            <person name="Dougan E. K."/>
            <person name="Rhodes N."/>
            <person name="Thang M."/>
            <person name="Chan C."/>
        </authorList>
    </citation>
    <scope>NUCLEOTIDE SEQUENCE</scope>
</reference>
<protein>
    <recommendedName>
        <fullName evidence="3">Thiamine pyrimidine synthase</fullName>
    </recommendedName>
</protein>
<dbReference type="Proteomes" id="UP000654075">
    <property type="component" value="Unassembled WGS sequence"/>
</dbReference>
<dbReference type="OrthoDB" id="421061at2759"/>
<name>A0A813FMD5_POLGL</name>
<gene>
    <name evidence="1" type="ORF">PGLA1383_LOCUS29335</name>
</gene>
<dbReference type="OMA" id="WGRANIE"/>